<comment type="subunit">
    <text evidence="3 9">Tetramer of two alpha and two beta chains.</text>
</comment>
<evidence type="ECO:0000313" key="12">
    <source>
        <dbReference type="Proteomes" id="UP000252100"/>
    </source>
</evidence>
<dbReference type="GO" id="GO:0005829">
    <property type="term" value="C:cytosol"/>
    <property type="evidence" value="ECO:0007669"/>
    <property type="project" value="TreeGrafter"/>
</dbReference>
<evidence type="ECO:0000256" key="5">
    <source>
        <dbReference type="ARBA" id="ARBA00022822"/>
    </source>
</evidence>
<sequence>MNSVEQAARAANKQLFIPYMMAGDPSFDASVEIAFTLQECGAHILELGVPYADPLADGPVIQEAGMRAFGEKMDLSKTFSLVRAIRDRGVTIPIVLFCYVNPLLKYGAHAGVEAAAAAGADGWLIPDLPYEENDDIRTSCHQHELELVSLVAPTSKERIQKIAMQAEGFLYCVSSLGVTGARKTFDARLDTFLQEAKRYSNVPLAIGFGVSSNEQVRAIHEQGYGVIVGSAIVREIGQHKDDLRQAELRPRALKNIQTFVEALVSS</sequence>
<dbReference type="InterPro" id="IPR002028">
    <property type="entry name" value="Trp_synthase_suA"/>
</dbReference>
<comment type="function">
    <text evidence="1 9">The alpha subunit is responsible for the aldol cleavage of indoleglycerol phosphate to indole and glyceraldehyde 3-phosphate.</text>
</comment>
<dbReference type="Proteomes" id="UP000252100">
    <property type="component" value="Chromosome"/>
</dbReference>
<dbReference type="InterPro" id="IPR013785">
    <property type="entry name" value="Aldolase_TIM"/>
</dbReference>
<organism evidence="11 12">
    <name type="scientific">Salicibibacter kimchii</name>
    <dbReference type="NCBI Taxonomy" id="2099786"/>
    <lineage>
        <taxon>Bacteria</taxon>
        <taxon>Bacillati</taxon>
        <taxon>Bacillota</taxon>
        <taxon>Bacilli</taxon>
        <taxon>Bacillales</taxon>
        <taxon>Bacillaceae</taxon>
        <taxon>Salicibibacter</taxon>
    </lineage>
</organism>
<keyword evidence="6 9" id="KW-0057">Aromatic amino acid biosynthesis</keyword>
<name>A0A345BVB4_9BACI</name>
<dbReference type="RefSeq" id="WP_114370383.1">
    <property type="nucleotide sequence ID" value="NZ_CP031092.1"/>
</dbReference>
<keyword evidence="12" id="KW-1185">Reference proteome</keyword>
<dbReference type="EMBL" id="CP031092">
    <property type="protein sequence ID" value="AXF54895.1"/>
    <property type="molecule type" value="Genomic_DNA"/>
</dbReference>
<dbReference type="GO" id="GO:0004834">
    <property type="term" value="F:tryptophan synthase activity"/>
    <property type="evidence" value="ECO:0007669"/>
    <property type="project" value="UniProtKB-UniRule"/>
</dbReference>
<dbReference type="PANTHER" id="PTHR43406:SF1">
    <property type="entry name" value="TRYPTOPHAN SYNTHASE ALPHA CHAIN, CHLOROPLASTIC"/>
    <property type="match status" value="1"/>
</dbReference>
<keyword evidence="5 9" id="KW-0822">Tryptophan biosynthesis</keyword>
<evidence type="ECO:0000256" key="9">
    <source>
        <dbReference type="HAMAP-Rule" id="MF_00131"/>
    </source>
</evidence>
<evidence type="ECO:0000256" key="4">
    <source>
        <dbReference type="ARBA" id="ARBA00022605"/>
    </source>
</evidence>
<dbReference type="Gene3D" id="3.20.20.70">
    <property type="entry name" value="Aldolase class I"/>
    <property type="match status" value="1"/>
</dbReference>
<dbReference type="AlphaFoldDB" id="A0A345BVB4"/>
<protein>
    <recommendedName>
        <fullName evidence="9">Tryptophan synthase alpha chain</fullName>
        <ecNumber evidence="9">4.2.1.20</ecNumber>
    </recommendedName>
</protein>
<dbReference type="EC" id="4.2.1.20" evidence="9"/>
<evidence type="ECO:0000313" key="11">
    <source>
        <dbReference type="EMBL" id="AXF54895.1"/>
    </source>
</evidence>
<dbReference type="Pfam" id="PF00290">
    <property type="entry name" value="Trp_syntA"/>
    <property type="match status" value="1"/>
</dbReference>
<proteinExistence type="inferred from homology"/>
<evidence type="ECO:0000256" key="3">
    <source>
        <dbReference type="ARBA" id="ARBA00011270"/>
    </source>
</evidence>
<feature type="active site" description="Proton acceptor" evidence="9">
    <location>
        <position position="46"/>
    </location>
</feature>
<dbReference type="SUPFAM" id="SSF51366">
    <property type="entry name" value="Ribulose-phoshate binding barrel"/>
    <property type="match status" value="1"/>
</dbReference>
<evidence type="ECO:0000256" key="1">
    <source>
        <dbReference type="ARBA" id="ARBA00003365"/>
    </source>
</evidence>
<dbReference type="CDD" id="cd04724">
    <property type="entry name" value="Tryptophan_synthase_alpha"/>
    <property type="match status" value="1"/>
</dbReference>
<gene>
    <name evidence="9" type="primary">trpA</name>
    <name evidence="11" type="ORF">DT065_01915</name>
</gene>
<dbReference type="PANTHER" id="PTHR43406">
    <property type="entry name" value="TRYPTOPHAN SYNTHASE, ALPHA CHAIN"/>
    <property type="match status" value="1"/>
</dbReference>
<comment type="catalytic activity">
    <reaction evidence="8 9">
        <text>(1S,2R)-1-C-(indol-3-yl)glycerol 3-phosphate + L-serine = D-glyceraldehyde 3-phosphate + L-tryptophan + H2O</text>
        <dbReference type="Rhea" id="RHEA:10532"/>
        <dbReference type="ChEBI" id="CHEBI:15377"/>
        <dbReference type="ChEBI" id="CHEBI:33384"/>
        <dbReference type="ChEBI" id="CHEBI:57912"/>
        <dbReference type="ChEBI" id="CHEBI:58866"/>
        <dbReference type="ChEBI" id="CHEBI:59776"/>
        <dbReference type="EC" id="4.2.1.20"/>
    </reaction>
</comment>
<dbReference type="InterPro" id="IPR011060">
    <property type="entry name" value="RibuloseP-bd_barrel"/>
</dbReference>
<evidence type="ECO:0000256" key="2">
    <source>
        <dbReference type="ARBA" id="ARBA00004733"/>
    </source>
</evidence>
<dbReference type="HAMAP" id="MF_00131">
    <property type="entry name" value="Trp_synth_alpha"/>
    <property type="match status" value="1"/>
</dbReference>
<evidence type="ECO:0000256" key="7">
    <source>
        <dbReference type="ARBA" id="ARBA00023239"/>
    </source>
</evidence>
<dbReference type="FunFam" id="3.20.20.70:FF:000037">
    <property type="entry name" value="Tryptophan synthase alpha chain"/>
    <property type="match status" value="1"/>
</dbReference>
<keyword evidence="7 9" id="KW-0456">Lyase</keyword>
<feature type="active site" description="Proton acceptor" evidence="9">
    <location>
        <position position="57"/>
    </location>
</feature>
<dbReference type="KEGG" id="rue:DT065_01915"/>
<keyword evidence="4 9" id="KW-0028">Amino-acid biosynthesis</keyword>
<accession>A0A345BVB4</accession>
<dbReference type="NCBIfam" id="TIGR00262">
    <property type="entry name" value="trpA"/>
    <property type="match status" value="1"/>
</dbReference>
<evidence type="ECO:0000256" key="10">
    <source>
        <dbReference type="RuleBase" id="RU003662"/>
    </source>
</evidence>
<dbReference type="OrthoDB" id="9804578at2"/>
<evidence type="ECO:0000256" key="8">
    <source>
        <dbReference type="ARBA" id="ARBA00049047"/>
    </source>
</evidence>
<evidence type="ECO:0000256" key="6">
    <source>
        <dbReference type="ARBA" id="ARBA00023141"/>
    </source>
</evidence>
<reference evidence="11 12" key="1">
    <citation type="journal article" date="2018" name="J. Microbiol.">
        <title>Salicibibacter kimchii gen. nov., sp. nov., a moderately halophilic and alkalitolerant bacterium in the family Bacillaceae, isolated from kimchi.</title>
        <authorList>
            <person name="Jang J.Y."/>
            <person name="Oh Y.J."/>
            <person name="Lim S.K."/>
            <person name="Park H.K."/>
            <person name="Lee C."/>
            <person name="Kim J.Y."/>
            <person name="Lee M.A."/>
            <person name="Choi H.J."/>
        </authorList>
    </citation>
    <scope>NUCLEOTIDE SEQUENCE [LARGE SCALE GENOMIC DNA]</scope>
    <source>
        <strain evidence="11 12">NKC1-1</strain>
    </source>
</reference>
<dbReference type="UniPathway" id="UPA00035">
    <property type="reaction ID" value="UER00044"/>
</dbReference>
<comment type="pathway">
    <text evidence="2 9">Amino-acid biosynthesis; L-tryptophan biosynthesis; L-tryptophan from chorismate: step 5/5.</text>
</comment>
<comment type="similarity">
    <text evidence="9 10">Belongs to the TrpA family.</text>
</comment>